<name>A0AA35YZK6_LACSI</name>
<dbReference type="EMBL" id="OX465080">
    <property type="protein sequence ID" value="CAI9282934.1"/>
    <property type="molecule type" value="Genomic_DNA"/>
</dbReference>
<protein>
    <submittedName>
        <fullName evidence="1">Uncharacterized protein</fullName>
    </submittedName>
</protein>
<accession>A0AA35YZK6</accession>
<dbReference type="AlphaFoldDB" id="A0AA35YZK6"/>
<keyword evidence="2" id="KW-1185">Reference proteome</keyword>
<evidence type="ECO:0000313" key="1">
    <source>
        <dbReference type="EMBL" id="CAI9282934.1"/>
    </source>
</evidence>
<organism evidence="1 2">
    <name type="scientific">Lactuca saligna</name>
    <name type="common">Willowleaf lettuce</name>
    <dbReference type="NCBI Taxonomy" id="75948"/>
    <lineage>
        <taxon>Eukaryota</taxon>
        <taxon>Viridiplantae</taxon>
        <taxon>Streptophyta</taxon>
        <taxon>Embryophyta</taxon>
        <taxon>Tracheophyta</taxon>
        <taxon>Spermatophyta</taxon>
        <taxon>Magnoliopsida</taxon>
        <taxon>eudicotyledons</taxon>
        <taxon>Gunneridae</taxon>
        <taxon>Pentapetalae</taxon>
        <taxon>asterids</taxon>
        <taxon>campanulids</taxon>
        <taxon>Asterales</taxon>
        <taxon>Asteraceae</taxon>
        <taxon>Cichorioideae</taxon>
        <taxon>Cichorieae</taxon>
        <taxon>Lactucinae</taxon>
        <taxon>Lactuca</taxon>
    </lineage>
</organism>
<proteinExistence type="predicted"/>
<dbReference type="Proteomes" id="UP001177003">
    <property type="component" value="Chromosome 4"/>
</dbReference>
<reference evidence="1" key="1">
    <citation type="submission" date="2023-04" db="EMBL/GenBank/DDBJ databases">
        <authorList>
            <person name="Vijverberg K."/>
            <person name="Xiong W."/>
            <person name="Schranz E."/>
        </authorList>
    </citation>
    <scope>NUCLEOTIDE SEQUENCE</scope>
</reference>
<evidence type="ECO:0000313" key="2">
    <source>
        <dbReference type="Proteomes" id="UP001177003"/>
    </source>
</evidence>
<gene>
    <name evidence="1" type="ORF">LSALG_LOCUS22556</name>
</gene>
<sequence>MADINFAEEKNTTNENKVIENLTATLHIEKEALQKVCSDLQTDHSSFESSISSQFVKLQEDPTVESRIMDELALETTRVRMLSMKLTTTNIEINILKS</sequence>